<reference evidence="3 4" key="1">
    <citation type="submission" date="2016-10" db="EMBL/GenBank/DDBJ databases">
        <authorList>
            <person name="Varghese N."/>
            <person name="Submissions S."/>
        </authorList>
    </citation>
    <scope>NUCLEOTIDE SEQUENCE [LARGE SCALE GENOMIC DNA]</scope>
    <source>
        <strain evidence="3 4">CIP 109853</strain>
    </source>
</reference>
<keyword evidence="1" id="KW-1133">Transmembrane helix</keyword>
<protein>
    <recommendedName>
        <fullName evidence="5">PXPV repeat-containing protein</fullName>
    </recommendedName>
</protein>
<evidence type="ECO:0008006" key="5">
    <source>
        <dbReference type="Google" id="ProtNLM"/>
    </source>
</evidence>
<comment type="caution">
    <text evidence="3">The sequence shown here is derived from an EMBL/GenBank/DDBJ whole genome shotgun (WGS) entry which is preliminary data.</text>
</comment>
<name>A0ABY1B055_9PSED</name>
<evidence type="ECO:0000256" key="2">
    <source>
        <dbReference type="SAM" id="SignalP"/>
    </source>
</evidence>
<keyword evidence="1" id="KW-0472">Membrane</keyword>
<feature type="chain" id="PRO_5047349904" description="PXPV repeat-containing protein" evidence="2">
    <location>
        <begin position="24"/>
        <end position="103"/>
    </location>
</feature>
<sequence>MFRRMTQVAVLAACLVAASAASAADRNVVVPVIAGVAVGALLGVAFSQDRDDRHRYQRPAYKAPKRVVHYAPAPRHYRPVQYVAVPVQAYPQRPGRSHHYYRR</sequence>
<dbReference type="RefSeq" id="WP_139133798.1">
    <property type="nucleotide sequence ID" value="NZ_FOFP01000001.1"/>
</dbReference>
<dbReference type="EMBL" id="FOFP01000001">
    <property type="protein sequence ID" value="SEP61603.1"/>
    <property type="molecule type" value="Genomic_DNA"/>
</dbReference>
<accession>A0ABY1B055</accession>
<feature type="transmembrane region" description="Helical" evidence="1">
    <location>
        <begin position="30"/>
        <end position="48"/>
    </location>
</feature>
<gene>
    <name evidence="3" type="ORF">SAMN05216600_10196</name>
</gene>
<keyword evidence="2" id="KW-0732">Signal</keyword>
<dbReference type="Proteomes" id="UP000198512">
    <property type="component" value="Unassembled WGS sequence"/>
</dbReference>
<feature type="signal peptide" evidence="2">
    <location>
        <begin position="1"/>
        <end position="23"/>
    </location>
</feature>
<keyword evidence="1" id="KW-0812">Transmembrane</keyword>
<keyword evidence="4" id="KW-1185">Reference proteome</keyword>
<evidence type="ECO:0000256" key="1">
    <source>
        <dbReference type="SAM" id="Phobius"/>
    </source>
</evidence>
<evidence type="ECO:0000313" key="3">
    <source>
        <dbReference type="EMBL" id="SEP61603.1"/>
    </source>
</evidence>
<organism evidence="3 4">
    <name type="scientific">Pseudomonas cuatrocienegasensis</name>
    <dbReference type="NCBI Taxonomy" id="543360"/>
    <lineage>
        <taxon>Bacteria</taxon>
        <taxon>Pseudomonadati</taxon>
        <taxon>Pseudomonadota</taxon>
        <taxon>Gammaproteobacteria</taxon>
        <taxon>Pseudomonadales</taxon>
        <taxon>Pseudomonadaceae</taxon>
        <taxon>Pseudomonas</taxon>
    </lineage>
</organism>
<evidence type="ECO:0000313" key="4">
    <source>
        <dbReference type="Proteomes" id="UP000198512"/>
    </source>
</evidence>
<proteinExistence type="predicted"/>